<dbReference type="PANTHER" id="PTHR31497">
    <property type="entry name" value="AUTOCRINE PROLIFERATION REPRESSOR PROTEIN A"/>
    <property type="match status" value="1"/>
</dbReference>
<dbReference type="SUPFAM" id="SSF53474">
    <property type="entry name" value="alpha/beta-Hydrolases"/>
    <property type="match status" value="1"/>
</dbReference>
<reference evidence="2 3" key="1">
    <citation type="submission" date="2019-09" db="EMBL/GenBank/DDBJ databases">
        <authorList>
            <person name="Chandra G."/>
            <person name="Truman W A."/>
        </authorList>
    </citation>
    <scope>NUCLEOTIDE SEQUENCE [LARGE SCALE GENOMIC DNA]</scope>
    <source>
        <strain evidence="2">PS723</strain>
    </source>
</reference>
<evidence type="ECO:0000256" key="1">
    <source>
        <dbReference type="SAM" id="SignalP"/>
    </source>
</evidence>
<gene>
    <name evidence="2" type="ORF">PS723_04526</name>
</gene>
<dbReference type="OrthoDB" id="8950502at2"/>
<organism evidence="2 3">
    <name type="scientific">Pseudomonas fluorescens</name>
    <dbReference type="NCBI Taxonomy" id="294"/>
    <lineage>
        <taxon>Bacteria</taxon>
        <taxon>Pseudomonadati</taxon>
        <taxon>Pseudomonadota</taxon>
        <taxon>Gammaproteobacteria</taxon>
        <taxon>Pseudomonadales</taxon>
        <taxon>Pseudomonadaceae</taxon>
        <taxon>Pseudomonas</taxon>
    </lineage>
</organism>
<dbReference type="InterPro" id="IPR029058">
    <property type="entry name" value="AB_hydrolase_fold"/>
</dbReference>
<dbReference type="AlphaFoldDB" id="A0A5E7EGK4"/>
<name>A0A5E7EGK4_PSEFL</name>
<dbReference type="PIRSF" id="PIRSF014728">
    <property type="entry name" value="PqaA"/>
    <property type="match status" value="1"/>
</dbReference>
<dbReference type="Proteomes" id="UP000379480">
    <property type="component" value="Unassembled WGS sequence"/>
</dbReference>
<evidence type="ECO:0008006" key="4">
    <source>
        <dbReference type="Google" id="ProtNLM"/>
    </source>
</evidence>
<dbReference type="Gene3D" id="3.40.50.1820">
    <property type="entry name" value="alpha/beta hydrolase"/>
    <property type="match status" value="1"/>
</dbReference>
<dbReference type="InterPro" id="IPR009199">
    <property type="entry name" value="PhoPQ-act_pathogen-rel_PqaA"/>
</dbReference>
<keyword evidence="1" id="KW-0732">Signal</keyword>
<dbReference type="Pfam" id="PF10142">
    <property type="entry name" value="PhoPQ_related"/>
    <property type="match status" value="1"/>
</dbReference>
<evidence type="ECO:0000313" key="2">
    <source>
        <dbReference type="EMBL" id="VVO25053.1"/>
    </source>
</evidence>
<dbReference type="PANTHER" id="PTHR31497:SF0">
    <property type="entry name" value="AUTOCRINE PROLIFERATION REPRESSOR PROTEIN A"/>
    <property type="match status" value="1"/>
</dbReference>
<feature type="signal peptide" evidence="1">
    <location>
        <begin position="1"/>
        <end position="26"/>
    </location>
</feature>
<feature type="chain" id="PRO_5022874040" description="PhoPQ-regulated protein" evidence="1">
    <location>
        <begin position="27"/>
        <end position="497"/>
    </location>
</feature>
<evidence type="ECO:0000313" key="3">
    <source>
        <dbReference type="Proteomes" id="UP000379480"/>
    </source>
</evidence>
<accession>A0A5E7EGK4</accession>
<proteinExistence type="predicted"/>
<dbReference type="RefSeq" id="WP_150805833.1">
    <property type="nucleotide sequence ID" value="NZ_CABVHY010000025.1"/>
</dbReference>
<sequence precursor="true">MLRSGVRVMLSNLLLLGLLGSVTVHAATSAPACFEANSYDFSEVLNCYKKAQVSKPLLYTAKGTQLFPDIEKRSFELASQEWSPQGLVSPEQWKHDVDIYIPSDALHGRALLVANNGINIAMGNKGISGPSDFTEAMALEVARKTRTIVISVSNIPNQYLTYTDDGIARKEDASVAHSWKLFLDDPEARPFMSLHLPMMAAVVKAMDLAQKELQPWQIEHFIASGASKRAWAAWLSAIADDRINAIVPFVIDILGMGKVLEHTYQTYGKSWPLAFYDYHHEGITRQRTSENFAKLLKIEDPLSYLDSAYAERLSIPKYIVNASSDDFFVPDNTDFYFDQLPGPKALRVAPNASHYGIQQLVENSLIPVINRWQQDRPLPSITARSTINLARETISLHFPEAPVKVTQWTALNPIARDFRYPCGIRYEAKEIIPIDPLNAQVLIDTPDNGWKATFVEATFADGFVATTPVQITPKRYPTVVPPAMEPACKTLIDEGDR</sequence>
<protein>
    <recommendedName>
        <fullName evidence="4">PhoPQ-regulated protein</fullName>
    </recommendedName>
</protein>
<dbReference type="EMBL" id="CABVHY010000025">
    <property type="protein sequence ID" value="VVO25053.1"/>
    <property type="molecule type" value="Genomic_DNA"/>
</dbReference>